<feature type="chain" id="PRO_5043452147" evidence="1">
    <location>
        <begin position="24"/>
        <end position="313"/>
    </location>
</feature>
<name>A0AAW0LX47_QUESU</name>
<dbReference type="SUPFAM" id="SSF50998">
    <property type="entry name" value="Quinoprotein alcohol dehydrogenase-like"/>
    <property type="match status" value="1"/>
</dbReference>
<dbReference type="Gene3D" id="2.130.10.10">
    <property type="entry name" value="YVTN repeat-like/Quinoprotein amine dehydrogenase"/>
    <property type="match status" value="1"/>
</dbReference>
<protein>
    <submittedName>
        <fullName evidence="2">Serine/threonine-protein kinase/endoribonuclease ire1b</fullName>
    </submittedName>
</protein>
<feature type="signal peptide" evidence="1">
    <location>
        <begin position="1"/>
        <end position="23"/>
    </location>
</feature>
<dbReference type="EMBL" id="PKMF04000039">
    <property type="protein sequence ID" value="KAK7856155.1"/>
    <property type="molecule type" value="Genomic_DNA"/>
</dbReference>
<keyword evidence="2" id="KW-0418">Kinase</keyword>
<dbReference type="InterPro" id="IPR015943">
    <property type="entry name" value="WD40/YVTN_repeat-like_dom_sf"/>
</dbReference>
<reference evidence="2 3" key="1">
    <citation type="journal article" date="2018" name="Sci. Data">
        <title>The draft genome sequence of cork oak.</title>
        <authorList>
            <person name="Ramos A.M."/>
            <person name="Usie A."/>
            <person name="Barbosa P."/>
            <person name="Barros P.M."/>
            <person name="Capote T."/>
            <person name="Chaves I."/>
            <person name="Simoes F."/>
            <person name="Abreu I."/>
            <person name="Carrasquinho I."/>
            <person name="Faro C."/>
            <person name="Guimaraes J.B."/>
            <person name="Mendonca D."/>
            <person name="Nobrega F."/>
            <person name="Rodrigues L."/>
            <person name="Saibo N.J.M."/>
            <person name="Varela M.C."/>
            <person name="Egas C."/>
            <person name="Matos J."/>
            <person name="Miguel C.M."/>
            <person name="Oliveira M.M."/>
            <person name="Ricardo C.P."/>
            <person name="Goncalves S."/>
        </authorList>
    </citation>
    <scope>NUCLEOTIDE SEQUENCE [LARGE SCALE GENOMIC DNA]</scope>
    <source>
        <strain evidence="3">cv. HL8</strain>
    </source>
</reference>
<proteinExistence type="predicted"/>
<evidence type="ECO:0000256" key="1">
    <source>
        <dbReference type="SAM" id="SignalP"/>
    </source>
</evidence>
<dbReference type="AlphaFoldDB" id="A0AAW0LX47"/>
<sequence length="313" mass="34464">MKKHHFILIPTLIFCILVFTISASSSVIDDLLLTSELSLWDPHGDDGLTRSPTRSLLSISPEHSTALIAGLDGTVHLVESNSKRVIWSFESGTPIYTSYQAASGQDNDKENASDPSGRFFIDCGDDWDLYMHSEHFGKMKLSMSIDEFVKNTPYISEDGAVTLGSKKTTVFEVDLRTGKLIRAYAFDSPSTLQSVSYDKTSNKELVKSGPKNLNVVDLRLYITRTDYLLTSSVPNSEKTSWNMTIAEVGASLLCLDASSGAPMNLPDKLVSEIGIDFAIPLSCHTKALFFAIEIMFCLNHPGLKYSQGCLLKI</sequence>
<dbReference type="InterPro" id="IPR011047">
    <property type="entry name" value="Quinoprotein_ADH-like_sf"/>
</dbReference>
<keyword evidence="3" id="KW-1185">Reference proteome</keyword>
<evidence type="ECO:0000313" key="3">
    <source>
        <dbReference type="Proteomes" id="UP000237347"/>
    </source>
</evidence>
<accession>A0AAW0LX47</accession>
<organism evidence="2 3">
    <name type="scientific">Quercus suber</name>
    <name type="common">Cork oak</name>
    <dbReference type="NCBI Taxonomy" id="58331"/>
    <lineage>
        <taxon>Eukaryota</taxon>
        <taxon>Viridiplantae</taxon>
        <taxon>Streptophyta</taxon>
        <taxon>Embryophyta</taxon>
        <taxon>Tracheophyta</taxon>
        <taxon>Spermatophyta</taxon>
        <taxon>Magnoliopsida</taxon>
        <taxon>eudicotyledons</taxon>
        <taxon>Gunneridae</taxon>
        <taxon>Pentapetalae</taxon>
        <taxon>rosids</taxon>
        <taxon>fabids</taxon>
        <taxon>Fagales</taxon>
        <taxon>Fagaceae</taxon>
        <taxon>Quercus</taxon>
    </lineage>
</organism>
<gene>
    <name evidence="2" type="primary">IRE1B_0</name>
    <name evidence="2" type="ORF">CFP56_025008</name>
</gene>
<dbReference type="Proteomes" id="UP000237347">
    <property type="component" value="Unassembled WGS sequence"/>
</dbReference>
<keyword evidence="1" id="KW-0732">Signal</keyword>
<comment type="caution">
    <text evidence="2">The sequence shown here is derived from an EMBL/GenBank/DDBJ whole genome shotgun (WGS) entry which is preliminary data.</text>
</comment>
<dbReference type="FunFam" id="2.130.10.10:FF:001716">
    <property type="entry name" value="Inositol requiring 1-1"/>
    <property type="match status" value="1"/>
</dbReference>
<evidence type="ECO:0000313" key="2">
    <source>
        <dbReference type="EMBL" id="KAK7856155.1"/>
    </source>
</evidence>
<keyword evidence="2" id="KW-0808">Transferase</keyword>
<dbReference type="GO" id="GO:0016301">
    <property type="term" value="F:kinase activity"/>
    <property type="evidence" value="ECO:0007669"/>
    <property type="project" value="UniProtKB-KW"/>
</dbReference>